<dbReference type="InterPro" id="IPR005084">
    <property type="entry name" value="CBM6"/>
</dbReference>
<dbReference type="InterPro" id="IPR035992">
    <property type="entry name" value="Ricin_B-like_lectins"/>
</dbReference>
<dbReference type="PROSITE" id="PS50231">
    <property type="entry name" value="RICIN_B_LECTIN"/>
    <property type="match status" value="1"/>
</dbReference>
<accession>A0ABV6WT38</accession>
<dbReference type="Gene3D" id="2.80.10.50">
    <property type="match status" value="1"/>
</dbReference>
<evidence type="ECO:0000256" key="2">
    <source>
        <dbReference type="SAM" id="SignalP"/>
    </source>
</evidence>
<sequence length="463" mass="47781">MRKRTLTRTIIAVCIAMIAAVAAVLTTAPAASASTTQSAFVTFYGWWDNTPPGGDISYPQLHDTAGGTGTYADPITFASDSSEFAPGTKIYVARVKKYFIMEDGCDECSADWKGKGPDGGPKLWHTDLWLGGQGGNAMKAIQCEDALTNYNADNTPSLEPVVVSPPSNETYDPTPIFNTSTGACYGGATPIVTVGQYKNSSTATCMDDPGNSASNGVKLDMAACNGSAQQQFTFDGTFFQLHNLCADMSGSNLDLKTCTGGPTQQWSANTNGTISDIQTGKKCFRASGTTLTAGSCSGAAAQWTFPTGSSAPPTTTPPTTPPPTTAPPTTTPPTTTPPTGGNVSYEAEAATLAGGTTITSCAHCSGGKKLSYLGNGGTATFTGITEPAAGSYTLTIYFMSVGQARTATVTANGVNQTVSFPETPDYNTVVTKTITVQLNAGNTNTIEFSNPSAGAPNLDRIVV</sequence>
<dbReference type="InterPro" id="IPR008979">
    <property type="entry name" value="Galactose-bd-like_sf"/>
</dbReference>
<evidence type="ECO:0000256" key="1">
    <source>
        <dbReference type="SAM" id="MobiDB-lite"/>
    </source>
</evidence>
<dbReference type="SUPFAM" id="SSF49785">
    <property type="entry name" value="Galactose-binding domain-like"/>
    <property type="match status" value="1"/>
</dbReference>
<feature type="signal peptide" evidence="2">
    <location>
        <begin position="1"/>
        <end position="33"/>
    </location>
</feature>
<evidence type="ECO:0000313" key="5">
    <source>
        <dbReference type="Proteomes" id="UP001592530"/>
    </source>
</evidence>
<dbReference type="Proteomes" id="UP001592530">
    <property type="component" value="Unassembled WGS sequence"/>
</dbReference>
<feature type="domain" description="CBM6" evidence="3">
    <location>
        <begin position="343"/>
        <end position="463"/>
    </location>
</feature>
<evidence type="ECO:0000313" key="4">
    <source>
        <dbReference type="EMBL" id="MFC1429151.1"/>
    </source>
</evidence>
<dbReference type="EMBL" id="JBHEZY010000001">
    <property type="protein sequence ID" value="MFC1429151.1"/>
    <property type="molecule type" value="Genomic_DNA"/>
</dbReference>
<dbReference type="CDD" id="cd04081">
    <property type="entry name" value="CBM35_galactosidase-like"/>
    <property type="match status" value="1"/>
</dbReference>
<feature type="compositionally biased region" description="Pro residues" evidence="1">
    <location>
        <begin position="314"/>
        <end position="336"/>
    </location>
</feature>
<dbReference type="Gene3D" id="2.60.120.260">
    <property type="entry name" value="Galactose-binding domain-like"/>
    <property type="match status" value="1"/>
</dbReference>
<dbReference type="InterPro" id="IPR000772">
    <property type="entry name" value="Ricin_B_lectin"/>
</dbReference>
<protein>
    <submittedName>
        <fullName evidence="4">Ricin-type beta-trefoil lectin domain protein</fullName>
    </submittedName>
</protein>
<dbReference type="SMART" id="SM00458">
    <property type="entry name" value="RICIN"/>
    <property type="match status" value="1"/>
</dbReference>
<reference evidence="4 5" key="1">
    <citation type="submission" date="2024-09" db="EMBL/GenBank/DDBJ databases">
        <authorList>
            <person name="Lee S.D."/>
        </authorList>
    </citation>
    <scope>NUCLEOTIDE SEQUENCE [LARGE SCALE GENOMIC DNA]</scope>
    <source>
        <strain evidence="4 5">N1-3</strain>
    </source>
</reference>
<feature type="region of interest" description="Disordered" evidence="1">
    <location>
        <begin position="304"/>
        <end position="342"/>
    </location>
</feature>
<name>A0ABV6WT38_9ACTN</name>
<feature type="chain" id="PRO_5047302644" evidence="2">
    <location>
        <begin position="34"/>
        <end position="463"/>
    </location>
</feature>
<dbReference type="SUPFAM" id="SSF50370">
    <property type="entry name" value="Ricin B-like lectins"/>
    <property type="match status" value="1"/>
</dbReference>
<proteinExistence type="predicted"/>
<keyword evidence="2" id="KW-0732">Signal</keyword>
<gene>
    <name evidence="4" type="ORF">ACEZDB_00555</name>
</gene>
<dbReference type="RefSeq" id="WP_380547475.1">
    <property type="nucleotide sequence ID" value="NZ_JBHEZY010000001.1"/>
</dbReference>
<dbReference type="Pfam" id="PF00652">
    <property type="entry name" value="Ricin_B_lectin"/>
    <property type="match status" value="1"/>
</dbReference>
<evidence type="ECO:0000259" key="3">
    <source>
        <dbReference type="PROSITE" id="PS51175"/>
    </source>
</evidence>
<dbReference type="PROSITE" id="PS51175">
    <property type="entry name" value="CBM6"/>
    <property type="match status" value="1"/>
</dbReference>
<comment type="caution">
    <text evidence="4">The sequence shown here is derived from an EMBL/GenBank/DDBJ whole genome shotgun (WGS) entry which is preliminary data.</text>
</comment>
<organism evidence="4 5">
    <name type="scientific">Streptacidiphilus alkalitolerans</name>
    <dbReference type="NCBI Taxonomy" id="3342712"/>
    <lineage>
        <taxon>Bacteria</taxon>
        <taxon>Bacillati</taxon>
        <taxon>Actinomycetota</taxon>
        <taxon>Actinomycetes</taxon>
        <taxon>Kitasatosporales</taxon>
        <taxon>Streptomycetaceae</taxon>
        <taxon>Streptacidiphilus</taxon>
    </lineage>
</organism>